<dbReference type="SUPFAM" id="SSF51556">
    <property type="entry name" value="Metallo-dependent hydrolases"/>
    <property type="match status" value="2"/>
</dbReference>
<dbReference type="PANTHER" id="PTHR11113:SF14">
    <property type="entry name" value="N-ACETYLGLUCOSAMINE-6-PHOSPHATE DEACETYLASE"/>
    <property type="match status" value="1"/>
</dbReference>
<accession>K6NZE0</accession>
<reference evidence="7" key="1">
    <citation type="submission" date="2010-10" db="EMBL/GenBank/DDBJ databases">
        <authorList>
            <consortium name="US DOE Joint Genome Institute (JGI-PGF)"/>
            <person name="Lucas S."/>
            <person name="Copeland A."/>
            <person name="Lapidus A."/>
            <person name="Bruce D."/>
            <person name="Goodwin L."/>
            <person name="Pitluck S."/>
            <person name="Kyrpides N."/>
            <person name="Mavromatis K."/>
            <person name="Detter J.C."/>
            <person name="Han C."/>
            <person name="Land M."/>
            <person name="Hauser L."/>
            <person name="Markowitz V."/>
            <person name="Cheng J.-F."/>
            <person name="Hugenholtz P."/>
            <person name="Woyke T."/>
            <person name="Wu D."/>
            <person name="Pukall R."/>
            <person name="Wahrenburg C."/>
            <person name="Brambilla E."/>
            <person name="Klenk H.-P."/>
            <person name="Eisen J.A."/>
        </authorList>
    </citation>
    <scope>NUCLEOTIDE SEQUENCE [LARGE SCALE GENOMIC DNA]</scope>
    <source>
        <strain evidence="7">DSM 13965</strain>
    </source>
</reference>
<dbReference type="CDD" id="cd00854">
    <property type="entry name" value="NagA"/>
    <property type="match status" value="1"/>
</dbReference>
<gene>
    <name evidence="7" type="ORF">ThesuDRAFT_01970</name>
</gene>
<dbReference type="SUPFAM" id="SSF51338">
    <property type="entry name" value="Composite domain of metallo-dependent hydrolases"/>
    <property type="match status" value="1"/>
</dbReference>
<dbReference type="EMBL" id="AENY02000003">
    <property type="protein sequence ID" value="EKP94240.1"/>
    <property type="molecule type" value="Genomic_DNA"/>
</dbReference>
<feature type="domain" description="Amidohydrolase-related" evidence="6">
    <location>
        <begin position="212"/>
        <end position="466"/>
    </location>
</feature>
<dbReference type="PANTHER" id="PTHR11113">
    <property type="entry name" value="N-ACETYLGLUCOSAMINE-6-PHOSPHATE DEACETYLASE"/>
    <property type="match status" value="1"/>
</dbReference>
<evidence type="ECO:0000259" key="6">
    <source>
        <dbReference type="Pfam" id="PF01979"/>
    </source>
</evidence>
<organism evidence="7 8">
    <name type="scientific">Thermaerobacter subterraneus DSM 13965</name>
    <dbReference type="NCBI Taxonomy" id="867903"/>
    <lineage>
        <taxon>Bacteria</taxon>
        <taxon>Bacillati</taxon>
        <taxon>Bacillota</taxon>
        <taxon>Clostridia</taxon>
        <taxon>Eubacteriales</taxon>
        <taxon>Clostridiales Family XVII. Incertae Sedis</taxon>
        <taxon>Thermaerobacter</taxon>
    </lineage>
</organism>
<feature type="region of interest" description="Disordered" evidence="5">
    <location>
        <begin position="133"/>
        <end position="210"/>
    </location>
</feature>
<dbReference type="HOGENOM" id="CLU_032482_2_1_9"/>
<proteinExistence type="inferred from homology"/>
<comment type="caution">
    <text evidence="7">The sequence shown here is derived from an EMBL/GenBank/DDBJ whole genome shotgun (WGS) entry which is preliminary data.</text>
</comment>
<dbReference type="Proteomes" id="UP000005710">
    <property type="component" value="Unassembled WGS sequence"/>
</dbReference>
<evidence type="ECO:0000313" key="8">
    <source>
        <dbReference type="Proteomes" id="UP000005710"/>
    </source>
</evidence>
<feature type="compositionally biased region" description="Gly residues" evidence="5">
    <location>
        <begin position="153"/>
        <end position="201"/>
    </location>
</feature>
<dbReference type="GO" id="GO:0046872">
    <property type="term" value="F:metal ion binding"/>
    <property type="evidence" value="ECO:0007669"/>
    <property type="project" value="UniProtKB-KW"/>
</dbReference>
<dbReference type="STRING" id="867903.ThesuDRAFT_01970"/>
<evidence type="ECO:0000313" key="7">
    <source>
        <dbReference type="EMBL" id="EKP94240.1"/>
    </source>
</evidence>
<dbReference type="InterPro" id="IPR006680">
    <property type="entry name" value="Amidohydro-rel"/>
</dbReference>
<sequence>MASMDMTHPLREAAEGFTLRSRRIVVPGGILDGYVRVAGGRIVEVGAGEPPAAAGGMVTRLGDAWLLPGMIDLHIHGLGGWDTYDLRPEAARHLGLLLAATGTTAYWPTLATAEWDAMEAACAFWGGFIREEWAGGGEGPGGGGAPGEPSGWAGTGHAGDGRGAGAGGSTGGGGGAGRPGGAGGAGDPAGSTGAAGPGGPAGHPAWGAGARPLGLHLEGPFLNPRKPGAMRPEWMVPPDAGRLQLLLDRARGTVRRVTLAPELPGALDLVRHLRRLGVVVAAGHSEASYGEAVAAFHAGVTLGNHIFNAMPPLHHREPGLLGAVMDLPFDGELIADGVHVHPAAMRLLWRLKGTGRLAVISDAVAAALLPPGRYDLRAFVAEVRPDGTSRLADGTLAGSTATMLTCLRVLVEQVGVPWPEAARMTAAVPARIAGVGERKGAIVPGLDADLFALDEQWRVVATWVEGVPVHTPERPLVVADLINRALAVQ</sequence>
<reference evidence="7" key="2">
    <citation type="submission" date="2012-10" db="EMBL/GenBank/DDBJ databases">
        <title>Improved high-quality draft of Thermaerobacter subterraneus C21, DSM 13965.</title>
        <authorList>
            <consortium name="DOE Joint Genome Institute"/>
            <person name="Eisen J."/>
            <person name="Huntemann M."/>
            <person name="Wei C.-L."/>
            <person name="Han J."/>
            <person name="Detter J.C."/>
            <person name="Han C."/>
            <person name="Tapia R."/>
            <person name="Chen A."/>
            <person name="Kyrpides N."/>
            <person name="Mavromatis K."/>
            <person name="Markowitz V."/>
            <person name="Szeto E."/>
            <person name="Ivanova N."/>
            <person name="Mikhailova N."/>
            <person name="Ovchinnikova G."/>
            <person name="Pagani I."/>
            <person name="Pati A."/>
            <person name="Goodwin L."/>
            <person name="Nordberg H.P."/>
            <person name="Cantor M.N."/>
            <person name="Hua S.X."/>
            <person name="Woyke T."/>
            <person name="Eisen J."/>
            <person name="Klenk H.-P."/>
        </authorList>
    </citation>
    <scope>NUCLEOTIDE SEQUENCE [LARGE SCALE GENOMIC DNA]</scope>
    <source>
        <strain evidence="7">DSM 13965</strain>
    </source>
</reference>
<dbReference type="eggNOG" id="COG1820">
    <property type="taxonomic scope" value="Bacteria"/>
</dbReference>
<dbReference type="GO" id="GO:0008448">
    <property type="term" value="F:N-acetylglucosamine-6-phosphate deacetylase activity"/>
    <property type="evidence" value="ECO:0007669"/>
    <property type="project" value="InterPro"/>
</dbReference>
<dbReference type="RefSeq" id="WP_006904246.1">
    <property type="nucleotide sequence ID" value="NZ_JH976535.1"/>
</dbReference>
<keyword evidence="8" id="KW-1185">Reference proteome</keyword>
<feature type="compositionally biased region" description="Gly residues" evidence="5">
    <location>
        <begin position="134"/>
        <end position="146"/>
    </location>
</feature>
<dbReference type="GO" id="GO:0006046">
    <property type="term" value="P:N-acetylglucosamine catabolic process"/>
    <property type="evidence" value="ECO:0007669"/>
    <property type="project" value="TreeGrafter"/>
</dbReference>
<evidence type="ECO:0000256" key="5">
    <source>
        <dbReference type="SAM" id="MobiDB-lite"/>
    </source>
</evidence>
<evidence type="ECO:0000256" key="3">
    <source>
        <dbReference type="ARBA" id="ARBA00022801"/>
    </source>
</evidence>
<comment type="similarity">
    <text evidence="1">Belongs to the metallo-dependent hydrolases superfamily. NagA family.</text>
</comment>
<dbReference type="AlphaFoldDB" id="K6NZE0"/>
<dbReference type="Gene3D" id="3.20.20.140">
    <property type="entry name" value="Metal-dependent hydrolases"/>
    <property type="match status" value="2"/>
</dbReference>
<dbReference type="NCBIfam" id="TIGR00221">
    <property type="entry name" value="nagA"/>
    <property type="match status" value="1"/>
</dbReference>
<keyword evidence="2" id="KW-0479">Metal-binding</keyword>
<dbReference type="Gene3D" id="2.30.40.10">
    <property type="entry name" value="Urease, subunit C, domain 1"/>
    <property type="match status" value="2"/>
</dbReference>
<keyword evidence="4" id="KW-0119">Carbohydrate metabolism</keyword>
<dbReference type="InterPro" id="IPR003764">
    <property type="entry name" value="GlcNAc_6-P_deAcase"/>
</dbReference>
<keyword evidence="3" id="KW-0378">Hydrolase</keyword>
<dbReference type="InterPro" id="IPR011059">
    <property type="entry name" value="Metal-dep_hydrolase_composite"/>
</dbReference>
<evidence type="ECO:0000256" key="1">
    <source>
        <dbReference type="ARBA" id="ARBA00010716"/>
    </source>
</evidence>
<evidence type="ECO:0000256" key="4">
    <source>
        <dbReference type="ARBA" id="ARBA00023277"/>
    </source>
</evidence>
<protein>
    <submittedName>
        <fullName evidence="7">N-acetylglucosamine-6-phosphate deacetylase</fullName>
    </submittedName>
</protein>
<name>K6NZE0_9FIRM</name>
<dbReference type="Pfam" id="PF01979">
    <property type="entry name" value="Amidohydro_1"/>
    <property type="match status" value="1"/>
</dbReference>
<dbReference type="InterPro" id="IPR032466">
    <property type="entry name" value="Metal_Hydrolase"/>
</dbReference>
<evidence type="ECO:0000256" key="2">
    <source>
        <dbReference type="ARBA" id="ARBA00022723"/>
    </source>
</evidence>